<dbReference type="SUPFAM" id="SSF141571">
    <property type="entry name" value="Pentapeptide repeat-like"/>
    <property type="match status" value="1"/>
</dbReference>
<dbReference type="AlphaFoldDB" id="A0A1M5G541"/>
<dbReference type="RefSeq" id="WP_062181169.1">
    <property type="nucleotide sequence ID" value="NZ_BBXL01000012.1"/>
</dbReference>
<sequence length="338" mass="38274">MAYKRTKTFSTLLKNNKQVITQLYYKYIFLIIIFGTVLIGYIFYRNGAHILLYGDTPSALGEYVKTVATVLGGALVVLGLWINNRRVAEQTRQNNIAEKGQINTRFKDAATLLGSDSVSSILSGIYALHQIAMEVSVGNQKQRGYVSIVHDILCAYIRENTATIQNEKNGKAWRINQKPAIVIQTIMKVLFKNNEFIYGDLVTDLSNCVFENLDIDNAHMSNVDFSRTKFIKSSMKDAVFTSCYLEETFMDEVDFTDSTFEKVLFDYSHIKNSVFAGCKMGGSDFWDAVLTNVNFKGAKFNMTDFKSCIFEENVNFEDTILEGYSYDEIKNNSASLTK</sequence>
<keyword evidence="2" id="KW-0472">Membrane</keyword>
<evidence type="ECO:0000313" key="4">
    <source>
        <dbReference type="Proteomes" id="UP000184480"/>
    </source>
</evidence>
<feature type="transmembrane region" description="Helical" evidence="2">
    <location>
        <begin position="23"/>
        <end position="43"/>
    </location>
</feature>
<keyword evidence="1" id="KW-0677">Repeat</keyword>
<evidence type="ECO:0000256" key="1">
    <source>
        <dbReference type="ARBA" id="ARBA00022737"/>
    </source>
</evidence>
<keyword evidence="2" id="KW-0812">Transmembrane</keyword>
<dbReference type="PANTHER" id="PTHR47485">
    <property type="entry name" value="THYLAKOID LUMENAL 17.4 KDA PROTEIN, CHLOROPLASTIC"/>
    <property type="match status" value="1"/>
</dbReference>
<feature type="transmembrane region" description="Helical" evidence="2">
    <location>
        <begin position="63"/>
        <end position="82"/>
    </location>
</feature>
<evidence type="ECO:0000313" key="3">
    <source>
        <dbReference type="EMBL" id="SHF98846.1"/>
    </source>
</evidence>
<keyword evidence="4" id="KW-1185">Reference proteome</keyword>
<proteinExistence type="predicted"/>
<dbReference type="Pfam" id="PF13576">
    <property type="entry name" value="Pentapeptide_3"/>
    <property type="match status" value="1"/>
</dbReference>
<keyword evidence="2" id="KW-1133">Transmembrane helix</keyword>
<accession>A0A1M5G541</accession>
<organism evidence="3 4">
    <name type="scientific">Dysgonomonas macrotermitis</name>
    <dbReference type="NCBI Taxonomy" id="1346286"/>
    <lineage>
        <taxon>Bacteria</taxon>
        <taxon>Pseudomonadati</taxon>
        <taxon>Bacteroidota</taxon>
        <taxon>Bacteroidia</taxon>
        <taxon>Bacteroidales</taxon>
        <taxon>Dysgonomonadaceae</taxon>
        <taxon>Dysgonomonas</taxon>
    </lineage>
</organism>
<dbReference type="Proteomes" id="UP000184480">
    <property type="component" value="Unassembled WGS sequence"/>
</dbReference>
<reference evidence="4" key="1">
    <citation type="submission" date="2016-11" db="EMBL/GenBank/DDBJ databases">
        <authorList>
            <person name="Varghese N."/>
            <person name="Submissions S."/>
        </authorList>
    </citation>
    <scope>NUCLEOTIDE SEQUENCE [LARGE SCALE GENOMIC DNA]</scope>
    <source>
        <strain evidence="4">DSM 27370</strain>
    </source>
</reference>
<dbReference type="OrthoDB" id="995399at2"/>
<evidence type="ECO:0000256" key="2">
    <source>
        <dbReference type="SAM" id="Phobius"/>
    </source>
</evidence>
<dbReference type="PANTHER" id="PTHR47485:SF1">
    <property type="entry name" value="THYLAKOID LUMENAL 17.4 KDA PROTEIN, CHLOROPLASTIC"/>
    <property type="match status" value="1"/>
</dbReference>
<protein>
    <submittedName>
        <fullName evidence="3">Pentapeptide repeat-containing protein</fullName>
    </submittedName>
</protein>
<dbReference type="EMBL" id="FQUC01000013">
    <property type="protein sequence ID" value="SHF98846.1"/>
    <property type="molecule type" value="Genomic_DNA"/>
</dbReference>
<dbReference type="Pfam" id="PF00805">
    <property type="entry name" value="Pentapeptide"/>
    <property type="match status" value="1"/>
</dbReference>
<dbReference type="InterPro" id="IPR001646">
    <property type="entry name" value="5peptide_repeat"/>
</dbReference>
<dbReference type="STRING" id="1346286.SAMN05444362_11357"/>
<dbReference type="Gene3D" id="2.160.20.80">
    <property type="entry name" value="E3 ubiquitin-protein ligase SopA"/>
    <property type="match status" value="1"/>
</dbReference>
<name>A0A1M5G541_9BACT</name>
<gene>
    <name evidence="3" type="ORF">SAMN05444362_11357</name>
</gene>